<gene>
    <name evidence="3" type="ORF">SAMN05444682_106156</name>
</gene>
<accession>A0A1I3LVH2</accession>
<feature type="transmembrane region" description="Helical" evidence="1">
    <location>
        <begin position="109"/>
        <end position="127"/>
    </location>
</feature>
<keyword evidence="3" id="KW-0378">Hydrolase</keyword>
<dbReference type="Proteomes" id="UP000198670">
    <property type="component" value="Unassembled WGS sequence"/>
</dbReference>
<evidence type="ECO:0000313" key="3">
    <source>
        <dbReference type="EMBL" id="SFI88712.1"/>
    </source>
</evidence>
<dbReference type="EMBL" id="FOQO01000006">
    <property type="protein sequence ID" value="SFI88712.1"/>
    <property type="molecule type" value="Genomic_DNA"/>
</dbReference>
<dbReference type="InterPro" id="IPR003675">
    <property type="entry name" value="Rce1/LyrA-like_dom"/>
</dbReference>
<feature type="transmembrane region" description="Helical" evidence="1">
    <location>
        <begin position="194"/>
        <end position="214"/>
    </location>
</feature>
<reference evidence="3 4" key="1">
    <citation type="submission" date="2016-10" db="EMBL/GenBank/DDBJ databases">
        <authorList>
            <person name="de Groot N.N."/>
        </authorList>
    </citation>
    <scope>NUCLEOTIDE SEQUENCE [LARGE SCALE GENOMIC DNA]</scope>
    <source>
        <strain evidence="3 4">RK1</strain>
    </source>
</reference>
<name>A0A1I3LVH2_9SPHI</name>
<feature type="domain" description="CAAX prenyl protease 2/Lysostaphin resistance protein A-like" evidence="2">
    <location>
        <begin position="112"/>
        <end position="207"/>
    </location>
</feature>
<keyword evidence="1" id="KW-0812">Transmembrane</keyword>
<evidence type="ECO:0000259" key="2">
    <source>
        <dbReference type="Pfam" id="PF02517"/>
    </source>
</evidence>
<dbReference type="GO" id="GO:0080120">
    <property type="term" value="P:CAAX-box protein maturation"/>
    <property type="evidence" value="ECO:0007669"/>
    <property type="project" value="UniProtKB-ARBA"/>
</dbReference>
<keyword evidence="3" id="KW-0645">Protease</keyword>
<proteinExistence type="predicted"/>
<keyword evidence="1" id="KW-1133">Transmembrane helix</keyword>
<organism evidence="3 4">
    <name type="scientific">Parapedobacter indicus</name>
    <dbReference type="NCBI Taxonomy" id="1477437"/>
    <lineage>
        <taxon>Bacteria</taxon>
        <taxon>Pseudomonadati</taxon>
        <taxon>Bacteroidota</taxon>
        <taxon>Sphingobacteriia</taxon>
        <taxon>Sphingobacteriales</taxon>
        <taxon>Sphingobacteriaceae</taxon>
        <taxon>Parapedobacter</taxon>
    </lineage>
</organism>
<feature type="transmembrane region" description="Helical" evidence="1">
    <location>
        <begin position="148"/>
        <end position="164"/>
    </location>
</feature>
<feature type="transmembrane region" description="Helical" evidence="1">
    <location>
        <begin position="170"/>
        <end position="187"/>
    </location>
</feature>
<feature type="transmembrane region" description="Helical" evidence="1">
    <location>
        <begin position="66"/>
        <end position="89"/>
    </location>
</feature>
<evidence type="ECO:0000256" key="1">
    <source>
        <dbReference type="SAM" id="Phobius"/>
    </source>
</evidence>
<evidence type="ECO:0000313" key="4">
    <source>
        <dbReference type="Proteomes" id="UP000198670"/>
    </source>
</evidence>
<keyword evidence="4" id="KW-1185">Reference proteome</keyword>
<sequence>MTAIGKTRWITDTLLIIVCLVLPHTGIFPMFTYVLVILPLIWGYLKFYGENFSSIGFRFKDLTLNSFLVGGSIGIAYGFFSLWIAAPLLSLLGFAPPNLTDFDFVRGNIISLLCLIAVAGILVIPYEEIVFRGFIFTRLRVMFAGSKWPFWTSGLLLSALFSMYHYQEGWGAMLSIFVGAVFSVWMYSVFNGNLWYLIFFHILYDVVMLSAIYLNYI</sequence>
<dbReference type="GO" id="GO:0004175">
    <property type="term" value="F:endopeptidase activity"/>
    <property type="evidence" value="ECO:0007669"/>
    <property type="project" value="UniProtKB-ARBA"/>
</dbReference>
<dbReference type="Pfam" id="PF02517">
    <property type="entry name" value="Rce1-like"/>
    <property type="match status" value="1"/>
</dbReference>
<dbReference type="STRING" id="1477437.SAMN05444682_106156"/>
<dbReference type="AlphaFoldDB" id="A0A1I3LVH2"/>
<dbReference type="GO" id="GO:0006508">
    <property type="term" value="P:proteolysis"/>
    <property type="evidence" value="ECO:0007669"/>
    <property type="project" value="UniProtKB-KW"/>
</dbReference>
<feature type="transmembrane region" description="Helical" evidence="1">
    <location>
        <begin position="14"/>
        <end position="45"/>
    </location>
</feature>
<dbReference type="RefSeq" id="WP_090627594.1">
    <property type="nucleotide sequence ID" value="NZ_FOQO01000006.1"/>
</dbReference>
<dbReference type="OrthoDB" id="9779573at2"/>
<protein>
    <submittedName>
        <fullName evidence="3">CAAX protease self-immunity</fullName>
    </submittedName>
</protein>
<keyword evidence="1" id="KW-0472">Membrane</keyword>